<comment type="caution">
    <text evidence="2">The sequence shown here is derived from an EMBL/GenBank/DDBJ whole genome shotgun (WGS) entry which is preliminary data.</text>
</comment>
<evidence type="ECO:0000313" key="3">
    <source>
        <dbReference type="Proteomes" id="UP000095131"/>
    </source>
</evidence>
<accession>A0A1E3WIS7</accession>
<dbReference type="RefSeq" id="WP_069447482.1">
    <property type="nucleotide sequence ID" value="NZ_MDCJ01000006.1"/>
</dbReference>
<proteinExistence type="predicted"/>
<name>A0A1E3WIS7_9VIBR</name>
<dbReference type="AlphaFoldDB" id="A0A1E3WIS7"/>
<feature type="transmembrane region" description="Helical" evidence="1">
    <location>
        <begin position="36"/>
        <end position="58"/>
    </location>
</feature>
<keyword evidence="1" id="KW-1133">Transmembrane helix</keyword>
<protein>
    <submittedName>
        <fullName evidence="2">Uncharacterized protein</fullName>
    </submittedName>
</protein>
<dbReference type="EMBL" id="MDCJ01000006">
    <property type="protein sequence ID" value="ODS09632.1"/>
    <property type="molecule type" value="Genomic_DNA"/>
</dbReference>
<organism evidence="2 3">
    <name type="scientific">Vibrio scophthalmi</name>
    <dbReference type="NCBI Taxonomy" id="45658"/>
    <lineage>
        <taxon>Bacteria</taxon>
        <taxon>Pseudomonadati</taxon>
        <taxon>Pseudomonadota</taxon>
        <taxon>Gammaproteobacteria</taxon>
        <taxon>Vibrionales</taxon>
        <taxon>Vibrionaceae</taxon>
        <taxon>Vibrio</taxon>
    </lineage>
</organism>
<evidence type="ECO:0000256" key="1">
    <source>
        <dbReference type="SAM" id="Phobius"/>
    </source>
</evidence>
<evidence type="ECO:0000313" key="2">
    <source>
        <dbReference type="EMBL" id="ODS09632.1"/>
    </source>
</evidence>
<keyword evidence="1" id="KW-0812">Transmembrane</keyword>
<gene>
    <name evidence="2" type="ORF">VSF3289_03296</name>
</gene>
<dbReference type="Proteomes" id="UP000095131">
    <property type="component" value="Unassembled WGS sequence"/>
</dbReference>
<reference evidence="2 3" key="1">
    <citation type="submission" date="2016-08" db="EMBL/GenBank/DDBJ databases">
        <title>Genome sequencing of Vibrio scophthalmi strain FP3289, an isolated from Paralichthys olivaceus.</title>
        <authorList>
            <person name="Han H.-J."/>
        </authorList>
    </citation>
    <scope>NUCLEOTIDE SEQUENCE [LARGE SCALE GENOMIC DNA]</scope>
    <source>
        <strain evidence="2 3">FP3289</strain>
    </source>
</reference>
<keyword evidence="1" id="KW-0472">Membrane</keyword>
<sequence>MSAISHKLMDDMLQANIEKTAENLNISPFWVELGSIVIPLVFFVLMFVIVCLVLGWFFNSNPNDIKK</sequence>